<dbReference type="Pfam" id="PF06645">
    <property type="entry name" value="SPC12"/>
    <property type="match status" value="1"/>
</dbReference>
<accession>A0ABQ9U3F8</accession>
<keyword evidence="5" id="KW-0256">Endoplasmic reticulum</keyword>
<name>A0ABQ9U3F8_SAGOE</name>
<feature type="transmembrane region" description="Helical" evidence="12">
    <location>
        <begin position="273"/>
        <end position="291"/>
    </location>
</feature>
<keyword evidence="14" id="KW-1185">Reference proteome</keyword>
<protein>
    <recommendedName>
        <fullName evidence="3">Signal peptidase complex subunit 1</fullName>
    </recommendedName>
    <alternativeName>
        <fullName evidence="8">Microsomal signal peptidase 12 kDa subunit</fullName>
    </alternativeName>
</protein>
<feature type="transmembrane region" description="Helical" evidence="12">
    <location>
        <begin position="297"/>
        <end position="317"/>
    </location>
</feature>
<evidence type="ECO:0000256" key="1">
    <source>
        <dbReference type="ARBA" id="ARBA00004477"/>
    </source>
</evidence>
<evidence type="ECO:0000313" key="14">
    <source>
        <dbReference type="Proteomes" id="UP001266305"/>
    </source>
</evidence>
<dbReference type="EMBL" id="JASSZA010000016">
    <property type="protein sequence ID" value="KAK2091270.1"/>
    <property type="molecule type" value="Genomic_DNA"/>
</dbReference>
<comment type="subcellular location">
    <subcellularLocation>
        <location evidence="1">Endoplasmic reticulum membrane</location>
        <topology evidence="1">Multi-pass membrane protein</topology>
    </subcellularLocation>
</comment>
<reference evidence="13 14" key="1">
    <citation type="submission" date="2023-05" db="EMBL/GenBank/DDBJ databases">
        <title>B98-5 Cell Line De Novo Hybrid Assembly: An Optical Mapping Approach.</title>
        <authorList>
            <person name="Kananen K."/>
            <person name="Auerbach J.A."/>
            <person name="Kautto E."/>
            <person name="Blachly J.S."/>
        </authorList>
    </citation>
    <scope>NUCLEOTIDE SEQUENCE [LARGE SCALE GENOMIC DNA]</scope>
    <source>
        <strain evidence="13">B95-8</strain>
        <tissue evidence="13">Cell line</tissue>
    </source>
</reference>
<keyword evidence="6 12" id="KW-1133">Transmembrane helix</keyword>
<dbReference type="PANTHER" id="PTHR13202">
    <property type="entry name" value="MICROSOMAL SIGNAL PEPTIDASE 12 KDA SUBUNIT"/>
    <property type="match status" value="1"/>
</dbReference>
<evidence type="ECO:0000256" key="5">
    <source>
        <dbReference type="ARBA" id="ARBA00022824"/>
    </source>
</evidence>
<dbReference type="InterPro" id="IPR009542">
    <property type="entry name" value="Spc1/SPCS1"/>
</dbReference>
<keyword evidence="7 12" id="KW-0472">Membrane</keyword>
<comment type="similarity">
    <text evidence="2">Belongs to the SPCS1 family.</text>
</comment>
<sequence length="352" mass="38204">MEAGEPAGTQRPGFLRSVYLQNVVLPSGSRSVAAAQPYNAQPASCCDHCLAETVYSLAKQAPRGSPAARGPHREKPSPWRCNACRQPLGCLGTIEDSFRYRGLGSWHPTALTAYPSRALNASMRPLLPPQLSSRAARCGKTSRRLAMARSGDTDCACLSETSASGAAAIALPGFEGSPGDVQCHTLVLRAPKSRSPSPLRLPPSLGCPPPQPAMLEHLSSLPTQMVRAQPGDLRTPLLCLAASKPMSEHRPNAALFWAQMGTDYKGQKLAEQMFQGIILFSAIVGFIYGYVAEQFGWTVYIVMAGFAFSCLLTLPPWPIYRRHPLKWLPVQDSSTEDKKPGERKIKRHAKNN</sequence>
<organism evidence="13 14">
    <name type="scientific">Saguinus oedipus</name>
    <name type="common">Cotton-top tamarin</name>
    <name type="synonym">Oedipomidas oedipus</name>
    <dbReference type="NCBI Taxonomy" id="9490"/>
    <lineage>
        <taxon>Eukaryota</taxon>
        <taxon>Metazoa</taxon>
        <taxon>Chordata</taxon>
        <taxon>Craniata</taxon>
        <taxon>Vertebrata</taxon>
        <taxon>Euteleostomi</taxon>
        <taxon>Mammalia</taxon>
        <taxon>Eutheria</taxon>
        <taxon>Euarchontoglires</taxon>
        <taxon>Primates</taxon>
        <taxon>Haplorrhini</taxon>
        <taxon>Platyrrhini</taxon>
        <taxon>Cebidae</taxon>
        <taxon>Callitrichinae</taxon>
        <taxon>Saguinus</taxon>
    </lineage>
</organism>
<comment type="caution">
    <text evidence="13">The sequence shown here is derived from an EMBL/GenBank/DDBJ whole genome shotgun (WGS) entry which is preliminary data.</text>
</comment>
<feature type="region of interest" description="Disordered" evidence="11">
    <location>
        <begin position="331"/>
        <end position="352"/>
    </location>
</feature>
<evidence type="ECO:0000256" key="10">
    <source>
        <dbReference type="ARBA" id="ARBA00046498"/>
    </source>
</evidence>
<evidence type="ECO:0000256" key="2">
    <source>
        <dbReference type="ARBA" id="ARBA00005245"/>
    </source>
</evidence>
<evidence type="ECO:0000256" key="9">
    <source>
        <dbReference type="ARBA" id="ARBA00045204"/>
    </source>
</evidence>
<evidence type="ECO:0000256" key="7">
    <source>
        <dbReference type="ARBA" id="ARBA00023136"/>
    </source>
</evidence>
<evidence type="ECO:0000313" key="13">
    <source>
        <dbReference type="EMBL" id="KAK2091270.1"/>
    </source>
</evidence>
<evidence type="ECO:0000256" key="11">
    <source>
        <dbReference type="SAM" id="MobiDB-lite"/>
    </source>
</evidence>
<comment type="function">
    <text evidence="9">Component of the signal peptidase complex (SPC) which catalyzes the cleavage of N-terminal signal sequences from nascent proteins as they are translocated into the lumen of the endoplasmic reticulum. Dispensable for SPC enzymatic activity.</text>
</comment>
<gene>
    <name evidence="13" type="ORF">P7K49_030554</name>
</gene>
<comment type="subunit">
    <text evidence="10">Component of the signal peptidase complex paralog A (SPC-A) composed of a catalytic subunit SEC11A and three accessory subunits SPCS1, SPCS2 and SPCS3. Component of the signal peptidase complex paralog C (SPC-C) composed of a catalytic subunit SEC11C and three accessory subunits SPCS1, SPCS2 and SPCS3. Within the complex, interacts with SPCS2 and SPCS3. The complex induces a local thinning of the ER membrane which is used to measure the length of the signal peptide (SP) h-region of protein substrates. This ensures the selectivity of the complex towards h-regions shorter than 18-20 amino acids.</text>
</comment>
<evidence type="ECO:0000256" key="6">
    <source>
        <dbReference type="ARBA" id="ARBA00022989"/>
    </source>
</evidence>
<keyword evidence="4 12" id="KW-0812">Transmembrane</keyword>
<evidence type="ECO:0000256" key="8">
    <source>
        <dbReference type="ARBA" id="ARBA00032913"/>
    </source>
</evidence>
<evidence type="ECO:0000256" key="3">
    <source>
        <dbReference type="ARBA" id="ARBA00017059"/>
    </source>
</evidence>
<evidence type="ECO:0000256" key="12">
    <source>
        <dbReference type="SAM" id="Phobius"/>
    </source>
</evidence>
<evidence type="ECO:0000256" key="4">
    <source>
        <dbReference type="ARBA" id="ARBA00022692"/>
    </source>
</evidence>
<proteinExistence type="inferred from homology"/>
<dbReference type="Proteomes" id="UP001266305">
    <property type="component" value="Unassembled WGS sequence"/>
</dbReference>
<dbReference type="PANTHER" id="PTHR13202:SF0">
    <property type="entry name" value="SIGNAL PEPTIDASE COMPLEX SUBUNIT 1"/>
    <property type="match status" value="1"/>
</dbReference>